<dbReference type="OrthoDB" id="514457at2759"/>
<dbReference type="Proteomes" id="UP001055712">
    <property type="component" value="Unassembled WGS sequence"/>
</dbReference>
<accession>A0A9D4TWP5</accession>
<organism evidence="2 3">
    <name type="scientific">Chlorella vulgaris</name>
    <name type="common">Green alga</name>
    <dbReference type="NCBI Taxonomy" id="3077"/>
    <lineage>
        <taxon>Eukaryota</taxon>
        <taxon>Viridiplantae</taxon>
        <taxon>Chlorophyta</taxon>
        <taxon>core chlorophytes</taxon>
        <taxon>Trebouxiophyceae</taxon>
        <taxon>Chlorellales</taxon>
        <taxon>Chlorellaceae</taxon>
        <taxon>Chlorella clade</taxon>
        <taxon>Chlorella</taxon>
    </lineage>
</organism>
<keyword evidence="1" id="KW-0732">Signal</keyword>
<reference evidence="2" key="1">
    <citation type="journal article" date="2019" name="Plant J.">
        <title>Chlorella vulgaris genome assembly and annotation reveals the molecular basis for metabolic acclimation to high light conditions.</title>
        <authorList>
            <person name="Cecchin M."/>
            <person name="Marcolungo L."/>
            <person name="Rossato M."/>
            <person name="Girolomoni L."/>
            <person name="Cosentino E."/>
            <person name="Cuine S."/>
            <person name="Li-Beisson Y."/>
            <person name="Delledonne M."/>
            <person name="Ballottari M."/>
        </authorList>
    </citation>
    <scope>NUCLEOTIDE SEQUENCE</scope>
    <source>
        <strain evidence="2">211/11P</strain>
    </source>
</reference>
<evidence type="ECO:0000256" key="1">
    <source>
        <dbReference type="SAM" id="SignalP"/>
    </source>
</evidence>
<proteinExistence type="predicted"/>
<evidence type="ECO:0000313" key="3">
    <source>
        <dbReference type="Proteomes" id="UP001055712"/>
    </source>
</evidence>
<feature type="signal peptide" evidence="1">
    <location>
        <begin position="1"/>
        <end position="22"/>
    </location>
</feature>
<feature type="chain" id="PRO_5038973838" evidence="1">
    <location>
        <begin position="23"/>
        <end position="265"/>
    </location>
</feature>
<dbReference type="EMBL" id="SIDB01000002">
    <property type="protein sequence ID" value="KAI3435892.1"/>
    <property type="molecule type" value="Genomic_DNA"/>
</dbReference>
<dbReference type="AlphaFoldDB" id="A0A9D4TWP5"/>
<sequence length="265" mass="27646">MFAPARMVAGFALLACLGMCHARVLHQSVSASDYSTQSNTFVGSSTRVEGVTTAASASACIDSCVADMNCLYWSWCPANETAGCTVPGLLGGADTTVPASGCVLSYDDIPNRTSQYVVSGDDVAFVGGSYGATNTAPAAGSAAAANSTDPANWIQSGTPPECAGILSGNFGNQWSGDEIECHVCDGEYQLKCDLDTDIIGDDSIKCNFDKAGLGAIVNNAYDFDCVVDFAKTPQNQCDWEAISGRVPTCAVEPVRRILATWKPNE</sequence>
<protein>
    <submittedName>
        <fullName evidence="2">Uncharacterized protein</fullName>
    </submittedName>
</protein>
<gene>
    <name evidence="2" type="ORF">D9Q98_001950</name>
</gene>
<name>A0A9D4TWP5_CHLVU</name>
<reference evidence="2" key="2">
    <citation type="submission" date="2020-11" db="EMBL/GenBank/DDBJ databases">
        <authorList>
            <person name="Cecchin M."/>
            <person name="Marcolungo L."/>
            <person name="Rossato M."/>
            <person name="Girolomoni L."/>
            <person name="Cosentino E."/>
            <person name="Cuine S."/>
            <person name="Li-Beisson Y."/>
            <person name="Delledonne M."/>
            <person name="Ballottari M."/>
        </authorList>
    </citation>
    <scope>NUCLEOTIDE SEQUENCE</scope>
    <source>
        <strain evidence="2">211/11P</strain>
        <tissue evidence="2">Whole cell</tissue>
    </source>
</reference>
<comment type="caution">
    <text evidence="2">The sequence shown here is derived from an EMBL/GenBank/DDBJ whole genome shotgun (WGS) entry which is preliminary data.</text>
</comment>
<evidence type="ECO:0000313" key="2">
    <source>
        <dbReference type="EMBL" id="KAI3435892.1"/>
    </source>
</evidence>
<keyword evidence="3" id="KW-1185">Reference proteome</keyword>